<evidence type="ECO:0000256" key="1">
    <source>
        <dbReference type="SAM" id="Phobius"/>
    </source>
</evidence>
<comment type="caution">
    <text evidence="2">The sequence shown here is derived from an EMBL/GenBank/DDBJ whole genome shotgun (WGS) entry which is preliminary data.</text>
</comment>
<keyword evidence="3" id="KW-1185">Reference proteome</keyword>
<evidence type="ECO:0000313" key="2">
    <source>
        <dbReference type="EMBL" id="TKR30702.1"/>
    </source>
</evidence>
<name>A0A4U5JM34_9GAMM</name>
<gene>
    <name evidence="2" type="ORF">FCE95_11405</name>
</gene>
<organism evidence="2 3">
    <name type="scientific">Luteimonas gilva</name>
    <dbReference type="NCBI Taxonomy" id="2572684"/>
    <lineage>
        <taxon>Bacteria</taxon>
        <taxon>Pseudomonadati</taxon>
        <taxon>Pseudomonadota</taxon>
        <taxon>Gammaproteobacteria</taxon>
        <taxon>Lysobacterales</taxon>
        <taxon>Lysobacteraceae</taxon>
        <taxon>Luteimonas</taxon>
    </lineage>
</organism>
<accession>A0A4U5JM34</accession>
<reference evidence="2 3" key="1">
    <citation type="submission" date="2019-04" db="EMBL/GenBank/DDBJ databases">
        <title>Reference strain of H23.</title>
        <authorList>
            <person name="Luo X."/>
        </authorList>
    </citation>
    <scope>NUCLEOTIDE SEQUENCE [LARGE SCALE GENOMIC DNA]</scope>
    <source>
        <strain evidence="2 3">H23</strain>
    </source>
</reference>
<keyword evidence="1" id="KW-1133">Transmembrane helix</keyword>
<dbReference type="RefSeq" id="WP_137267133.1">
    <property type="nucleotide sequence ID" value="NZ_SZUA01000002.1"/>
</dbReference>
<keyword evidence="1" id="KW-0472">Membrane</keyword>
<dbReference type="Proteomes" id="UP000308707">
    <property type="component" value="Unassembled WGS sequence"/>
</dbReference>
<dbReference type="AlphaFoldDB" id="A0A4U5JM34"/>
<proteinExistence type="predicted"/>
<sequence length="142" mass="15012">MTTIATTDASSPGRNLWRSARAVLLGLLAVFVLSLGADQLLHMLRVYPPWGVPMHDPGLNLLALSYRLAFGVVGGYVTARFAPCHALRHALALGAIGLALSALGAVAAMQAALGPAWYPVLLALSSIPTAWLGGVLYQRKRR</sequence>
<dbReference type="OrthoDB" id="343256at2"/>
<feature type="transmembrane region" description="Helical" evidence="1">
    <location>
        <begin position="91"/>
        <end position="110"/>
    </location>
</feature>
<feature type="transmembrane region" description="Helical" evidence="1">
    <location>
        <begin position="116"/>
        <end position="137"/>
    </location>
</feature>
<dbReference type="EMBL" id="SZUA01000002">
    <property type="protein sequence ID" value="TKR30702.1"/>
    <property type="molecule type" value="Genomic_DNA"/>
</dbReference>
<protein>
    <submittedName>
        <fullName evidence="2">Uncharacterized protein</fullName>
    </submittedName>
</protein>
<evidence type="ECO:0000313" key="3">
    <source>
        <dbReference type="Proteomes" id="UP000308707"/>
    </source>
</evidence>
<feature type="transmembrane region" description="Helical" evidence="1">
    <location>
        <begin position="61"/>
        <end position="79"/>
    </location>
</feature>
<keyword evidence="1" id="KW-0812">Transmembrane</keyword>